<evidence type="ECO:0000313" key="1">
    <source>
        <dbReference type="EMBL" id="MWV43397.1"/>
    </source>
</evidence>
<keyword evidence="2" id="KW-1185">Reference proteome</keyword>
<reference evidence="1 2" key="1">
    <citation type="submission" date="2019-12" db="EMBL/GenBank/DDBJ databases">
        <title>Paenibacillus sp. nov., an endophytic bacterium isolated from the stem of Dendrobium.</title>
        <authorList>
            <person name="Zhao R."/>
        </authorList>
    </citation>
    <scope>NUCLEOTIDE SEQUENCE [LARGE SCALE GENOMIC DNA]</scope>
    <source>
        <strain evidence="1 2">HJL G12</strain>
    </source>
</reference>
<protein>
    <submittedName>
        <fullName evidence="1">Uncharacterized protein</fullName>
    </submittedName>
</protein>
<sequence length="168" mass="19696">MKLPRALKHISYNFRLYFINFKLMQRLVNTIKKVLILLILIFAIGCQSNAEDPKPDQLNPISLTKAYPGSISKVDKVELLDGSTGERRTIVDQKTIQQWLNKIKNIELDPDDNQEGRVGYIFGITLFENEKKTLGFIPNEINNIYYKNNEEFLKPIRAIFKEQFRREF</sequence>
<dbReference type="Proteomes" id="UP000460318">
    <property type="component" value="Unassembled WGS sequence"/>
</dbReference>
<evidence type="ECO:0000313" key="2">
    <source>
        <dbReference type="Proteomes" id="UP000460318"/>
    </source>
</evidence>
<dbReference type="EMBL" id="WUBI01000001">
    <property type="protein sequence ID" value="MWV43397.1"/>
    <property type="molecule type" value="Genomic_DNA"/>
</dbReference>
<comment type="caution">
    <text evidence="1">The sequence shown here is derived from an EMBL/GenBank/DDBJ whole genome shotgun (WGS) entry which is preliminary data.</text>
</comment>
<proteinExistence type="predicted"/>
<dbReference type="AlphaFoldDB" id="A0A7X3IJX6"/>
<organism evidence="1 2">
    <name type="scientific">Paenibacillus dendrobii</name>
    <dbReference type="NCBI Taxonomy" id="2691084"/>
    <lineage>
        <taxon>Bacteria</taxon>
        <taxon>Bacillati</taxon>
        <taxon>Bacillota</taxon>
        <taxon>Bacilli</taxon>
        <taxon>Bacillales</taxon>
        <taxon>Paenibacillaceae</taxon>
        <taxon>Paenibacillus</taxon>
    </lineage>
</organism>
<gene>
    <name evidence="1" type="ORF">GRF59_07100</name>
</gene>
<accession>A0A7X3IJX6</accession>
<name>A0A7X3IJX6_9BACL</name>